<proteinExistence type="predicted"/>
<evidence type="ECO:0000259" key="5">
    <source>
        <dbReference type="SMART" id="SM00219"/>
    </source>
</evidence>
<dbReference type="Pfam" id="PF07714">
    <property type="entry name" value="PK_Tyr_Ser-Thr"/>
    <property type="match status" value="1"/>
</dbReference>
<dbReference type="OrthoDB" id="5418235at2759"/>
<dbReference type="Gene3D" id="1.10.510.10">
    <property type="entry name" value="Transferase(Phosphotransferase) domain 1"/>
    <property type="match status" value="1"/>
</dbReference>
<evidence type="ECO:0000256" key="3">
    <source>
        <dbReference type="SAM" id="MobiDB-lite"/>
    </source>
</evidence>
<dbReference type="EMBL" id="JAHDYR010000003">
    <property type="protein sequence ID" value="KAG9397218.1"/>
    <property type="molecule type" value="Genomic_DNA"/>
</dbReference>
<name>A0A8J6B7G1_9EUKA</name>
<dbReference type="AlphaFoldDB" id="A0A8J6B7G1"/>
<reference evidence="6" key="1">
    <citation type="submission" date="2021-05" db="EMBL/GenBank/DDBJ databases">
        <title>A free-living protist that lacks canonical eukaryotic 1 DNA replication and segregation systems.</title>
        <authorList>
            <person name="Salas-Leiva D.E."/>
            <person name="Tromer E.C."/>
            <person name="Curtis B.A."/>
            <person name="Jerlstrom-Hultqvist J."/>
            <person name="Kolisko M."/>
            <person name="Yi Z."/>
            <person name="Salas-Leiva J.S."/>
            <person name="Gallot-Lavallee L."/>
            <person name="Kops G.J.P.L."/>
            <person name="Archibald J.M."/>
            <person name="Simpson A.G.B."/>
            <person name="Roger A.J."/>
        </authorList>
    </citation>
    <scope>NUCLEOTIDE SEQUENCE</scope>
    <source>
        <strain evidence="6">BICM</strain>
    </source>
</reference>
<dbReference type="InterPro" id="IPR011009">
    <property type="entry name" value="Kinase-like_dom_sf"/>
</dbReference>
<protein>
    <submittedName>
        <fullName evidence="6">Protein tyrosine kinase</fullName>
    </submittedName>
</protein>
<keyword evidence="4" id="KW-1133">Transmembrane helix</keyword>
<accession>A0A8J6B7G1</accession>
<dbReference type="InterPro" id="IPR050198">
    <property type="entry name" value="Non-receptor_tyrosine_kinases"/>
</dbReference>
<sequence length="409" mass="44923">MVPLIGSIFAASNSIASLIAPATASDSLSSTIGISLFLLFWVAALVISVLIAVFAVFIAIAAFALFVGLIIFQFVRGGGPGKNENVMVPPNPTNAPLVRLSRDQARVTQRTRRHGDHIQFVPFEDNEWYQGRVSAVGKSARVFCNKVNKAEHADKILETVRAQHAANIIGICRVYGFMRDNQHQFIFKETPTRALQTVLQIKLFKFPWETRLQMTRDVATTMAQAHAQGLTHGNLCDTTILVFNDHAKIDDFGLNPEPGIQDYYAHDIEQFGRIFWRVMHRRSLPYDPADLMIPPPEGCPPELYTAVMACIGNPNERPNFEGVCKLLGCPTRHPDPLATAGGAPFMQPPAGTMPPAPAEAQTAFPPETQPYVQQAPMPMPPMPASNYDNSYPGHTEGGAGPNWDNMYGT</sequence>
<keyword evidence="6" id="KW-0418">Kinase</keyword>
<evidence type="ECO:0000256" key="1">
    <source>
        <dbReference type="ARBA" id="ARBA00022741"/>
    </source>
</evidence>
<evidence type="ECO:0000313" key="6">
    <source>
        <dbReference type="EMBL" id="KAG9397218.1"/>
    </source>
</evidence>
<dbReference type="PANTHER" id="PTHR24418">
    <property type="entry name" value="TYROSINE-PROTEIN KINASE"/>
    <property type="match status" value="1"/>
</dbReference>
<dbReference type="GO" id="GO:0005524">
    <property type="term" value="F:ATP binding"/>
    <property type="evidence" value="ECO:0007669"/>
    <property type="project" value="UniProtKB-KW"/>
</dbReference>
<keyword evidence="6" id="KW-0808">Transferase</keyword>
<organism evidence="6 7">
    <name type="scientific">Carpediemonas membranifera</name>
    <dbReference type="NCBI Taxonomy" id="201153"/>
    <lineage>
        <taxon>Eukaryota</taxon>
        <taxon>Metamonada</taxon>
        <taxon>Carpediemonas-like organisms</taxon>
        <taxon>Carpediemonas</taxon>
    </lineage>
</organism>
<evidence type="ECO:0000313" key="7">
    <source>
        <dbReference type="Proteomes" id="UP000717585"/>
    </source>
</evidence>
<dbReference type="GO" id="GO:0004713">
    <property type="term" value="F:protein tyrosine kinase activity"/>
    <property type="evidence" value="ECO:0007669"/>
    <property type="project" value="InterPro"/>
</dbReference>
<dbReference type="SUPFAM" id="SSF56112">
    <property type="entry name" value="Protein kinase-like (PK-like)"/>
    <property type="match status" value="1"/>
</dbReference>
<evidence type="ECO:0000256" key="2">
    <source>
        <dbReference type="ARBA" id="ARBA00022840"/>
    </source>
</evidence>
<dbReference type="Proteomes" id="UP000717585">
    <property type="component" value="Unassembled WGS sequence"/>
</dbReference>
<keyword evidence="4" id="KW-0812">Transmembrane</keyword>
<keyword evidence="4" id="KW-0472">Membrane</keyword>
<dbReference type="InterPro" id="IPR001245">
    <property type="entry name" value="Ser-Thr/Tyr_kinase_cat_dom"/>
</dbReference>
<feature type="transmembrane region" description="Helical" evidence="4">
    <location>
        <begin position="40"/>
        <end position="72"/>
    </location>
</feature>
<keyword evidence="2" id="KW-0067">ATP-binding</keyword>
<gene>
    <name evidence="6" type="ORF">J8273_1128</name>
</gene>
<evidence type="ECO:0000256" key="4">
    <source>
        <dbReference type="SAM" id="Phobius"/>
    </source>
</evidence>
<dbReference type="SMART" id="SM00219">
    <property type="entry name" value="TyrKc"/>
    <property type="match status" value="1"/>
</dbReference>
<comment type="caution">
    <text evidence="6">The sequence shown here is derived from an EMBL/GenBank/DDBJ whole genome shotgun (WGS) entry which is preliminary data.</text>
</comment>
<keyword evidence="1" id="KW-0547">Nucleotide-binding</keyword>
<feature type="region of interest" description="Disordered" evidence="3">
    <location>
        <begin position="379"/>
        <end position="409"/>
    </location>
</feature>
<feature type="domain" description="Tyrosine-protein kinase catalytic" evidence="5">
    <location>
        <begin position="98"/>
        <end position="327"/>
    </location>
</feature>
<dbReference type="InterPro" id="IPR020635">
    <property type="entry name" value="Tyr_kinase_cat_dom"/>
</dbReference>
<keyword evidence="7" id="KW-1185">Reference proteome</keyword>